<protein>
    <submittedName>
        <fullName evidence="2">Uncharacterized protein</fullName>
    </submittedName>
</protein>
<name>A0AAD5RH48_9PEZI</name>
<feature type="compositionally biased region" description="Basic and acidic residues" evidence="1">
    <location>
        <begin position="49"/>
        <end position="61"/>
    </location>
</feature>
<sequence length="322" mass="35919">MSALNFSSPSGGGMGQCLRAMELSSSPIGTDIVDRWSRRPRRSPSLEPGELRPRDRTRDYDMTYNRNDSIDSRRERASTQESNQIALKRKDHVPVLTSSSMGRPTLSSFIIKGFRPFGSEISKKMVEELTFSDKQGLALPYVVTKSETTWEHVKDFVRLMVTSRQTWVKPSAVNPLTTNLLLAVDEFRRTGGSGVNNSILSWKDKMSLFTTVWGRIVADDPDFGLNDNFGTKLMEEIKLEACRQARTAKEKILLRVRQATEALVNCRQVIETQVPHLCIEPLASAEARTIGNTLSEIALKGSENLASLKALDGALSCYDPSM</sequence>
<feature type="compositionally biased region" description="Basic and acidic residues" evidence="1">
    <location>
        <begin position="68"/>
        <end position="78"/>
    </location>
</feature>
<organism evidence="2 3">
    <name type="scientific">Zalerion maritima</name>
    <dbReference type="NCBI Taxonomy" id="339359"/>
    <lineage>
        <taxon>Eukaryota</taxon>
        <taxon>Fungi</taxon>
        <taxon>Dikarya</taxon>
        <taxon>Ascomycota</taxon>
        <taxon>Pezizomycotina</taxon>
        <taxon>Sordariomycetes</taxon>
        <taxon>Lulworthiomycetidae</taxon>
        <taxon>Lulworthiales</taxon>
        <taxon>Lulworthiaceae</taxon>
        <taxon>Zalerion</taxon>
    </lineage>
</organism>
<keyword evidence="3" id="KW-1185">Reference proteome</keyword>
<accession>A0AAD5RH48</accession>
<dbReference type="AlphaFoldDB" id="A0AAD5RH48"/>
<evidence type="ECO:0000313" key="2">
    <source>
        <dbReference type="EMBL" id="KAJ2893141.1"/>
    </source>
</evidence>
<dbReference type="Proteomes" id="UP001201980">
    <property type="component" value="Unassembled WGS sequence"/>
</dbReference>
<gene>
    <name evidence="2" type="ORF">MKZ38_008989</name>
</gene>
<proteinExistence type="predicted"/>
<reference evidence="2" key="1">
    <citation type="submission" date="2022-07" db="EMBL/GenBank/DDBJ databases">
        <title>Draft genome sequence of Zalerion maritima ATCC 34329, a (micro)plastics degrading marine fungus.</title>
        <authorList>
            <person name="Paco A."/>
            <person name="Goncalves M.F.M."/>
            <person name="Rocha-Santos T.A.P."/>
            <person name="Alves A."/>
        </authorList>
    </citation>
    <scope>NUCLEOTIDE SEQUENCE</scope>
    <source>
        <strain evidence="2">ATCC 34329</strain>
    </source>
</reference>
<feature type="region of interest" description="Disordered" evidence="1">
    <location>
        <begin position="31"/>
        <end position="86"/>
    </location>
</feature>
<comment type="caution">
    <text evidence="2">The sequence shown here is derived from an EMBL/GenBank/DDBJ whole genome shotgun (WGS) entry which is preliminary data.</text>
</comment>
<evidence type="ECO:0000256" key="1">
    <source>
        <dbReference type="SAM" id="MobiDB-lite"/>
    </source>
</evidence>
<dbReference type="EMBL" id="JAKWBI020000654">
    <property type="protein sequence ID" value="KAJ2893141.1"/>
    <property type="molecule type" value="Genomic_DNA"/>
</dbReference>
<evidence type="ECO:0000313" key="3">
    <source>
        <dbReference type="Proteomes" id="UP001201980"/>
    </source>
</evidence>